<feature type="region of interest" description="Disordered" evidence="1">
    <location>
        <begin position="28"/>
        <end position="56"/>
    </location>
</feature>
<keyword evidence="3" id="KW-1185">Reference proteome</keyword>
<evidence type="ECO:0000313" key="2">
    <source>
        <dbReference type="EnsemblMetazoa" id="XP_012060177.1"/>
    </source>
</evidence>
<dbReference type="EMBL" id="ADTU01024093">
    <property type="status" value="NOT_ANNOTATED_CDS"/>
    <property type="molecule type" value="Genomic_DNA"/>
</dbReference>
<dbReference type="Proteomes" id="UP000005205">
    <property type="component" value="Unassembled WGS sequence"/>
</dbReference>
<feature type="compositionally biased region" description="Low complexity" evidence="1">
    <location>
        <begin position="28"/>
        <end position="38"/>
    </location>
</feature>
<protein>
    <submittedName>
        <fullName evidence="2">Uncharacterized protein</fullName>
    </submittedName>
</protein>
<dbReference type="KEGG" id="acep:105623393"/>
<proteinExistence type="predicted"/>
<evidence type="ECO:0000313" key="3">
    <source>
        <dbReference type="Proteomes" id="UP000005205"/>
    </source>
</evidence>
<dbReference type="AlphaFoldDB" id="A0A158NRL9"/>
<accession>A0A158NRL9</accession>
<dbReference type="EMBL" id="ADTU01024092">
    <property type="status" value="NOT_ANNOTATED_CDS"/>
    <property type="molecule type" value="Genomic_DNA"/>
</dbReference>
<dbReference type="EMBL" id="ADTU01024090">
    <property type="status" value="NOT_ANNOTATED_CDS"/>
    <property type="molecule type" value="Genomic_DNA"/>
</dbReference>
<dbReference type="EnsemblMetazoa" id="XM_012204787.1">
    <property type="protein sequence ID" value="XP_012060177.1"/>
    <property type="gene ID" value="LOC105623393"/>
</dbReference>
<dbReference type="InParanoid" id="A0A158NRL9"/>
<dbReference type="OrthoDB" id="7555051at2759"/>
<dbReference type="EMBL" id="ADTU01024091">
    <property type="status" value="NOT_ANNOTATED_CDS"/>
    <property type="molecule type" value="Genomic_DNA"/>
</dbReference>
<sequence length="334" mass="39305">MRAFQTRVINLSSSGEWLPVLLPSYRRGVSSNGNGSSRDGNDDGDGDGGGDKLSGHAWRPAFESRMQLIRAARHAWQIHNYTDSRQFEKNLTVPRNIYNHIQWLPNYNWKPPDKYYGPRYSGKPQEESTKKNLGMEFTKPEDPEQRMADSWIKKMQEISRQEREKWAAYRRNVKLTLDNVEETTKAGKLTNNESIPIQESKKNETKKNFNHKIDSKLFSQNDKEINENNKNEKTIIAKSLVWKLKEKKDDARGKDVTENRNHEKSFHSDRWGMSYLSSPSIEFLKDIPRRSKYQKNKEQTETDEKHYMLGRWDERHLTSERFLRGHLDASRTRN</sequence>
<gene>
    <name evidence="2" type="primary">105623393</name>
</gene>
<reference evidence="3" key="1">
    <citation type="journal article" date="2011" name="PLoS Genet.">
        <title>The genome sequence of the leaf-cutter ant Atta cephalotes reveals insights into its obligate symbiotic lifestyle.</title>
        <authorList>
            <person name="Suen G."/>
            <person name="Teiling C."/>
            <person name="Li L."/>
            <person name="Holt C."/>
            <person name="Abouheif E."/>
            <person name="Bornberg-Bauer E."/>
            <person name="Bouffard P."/>
            <person name="Caldera E.J."/>
            <person name="Cash E."/>
            <person name="Cavanaugh A."/>
            <person name="Denas O."/>
            <person name="Elhaik E."/>
            <person name="Fave M.J."/>
            <person name="Gadau J."/>
            <person name="Gibson J.D."/>
            <person name="Graur D."/>
            <person name="Grubbs K.J."/>
            <person name="Hagen D.E."/>
            <person name="Harkins T.T."/>
            <person name="Helmkampf M."/>
            <person name="Hu H."/>
            <person name="Johnson B.R."/>
            <person name="Kim J."/>
            <person name="Marsh S.E."/>
            <person name="Moeller J.A."/>
            <person name="Munoz-Torres M.C."/>
            <person name="Murphy M.C."/>
            <person name="Naughton M.C."/>
            <person name="Nigam S."/>
            <person name="Overson R."/>
            <person name="Rajakumar R."/>
            <person name="Reese J.T."/>
            <person name="Scott J.J."/>
            <person name="Smith C.R."/>
            <person name="Tao S."/>
            <person name="Tsutsui N.D."/>
            <person name="Viljakainen L."/>
            <person name="Wissler L."/>
            <person name="Yandell M.D."/>
            <person name="Zimmer F."/>
            <person name="Taylor J."/>
            <person name="Slater S.C."/>
            <person name="Clifton S.W."/>
            <person name="Warren W.C."/>
            <person name="Elsik C.G."/>
            <person name="Smith C.D."/>
            <person name="Weinstock G.M."/>
            <person name="Gerardo N.M."/>
            <person name="Currie C.R."/>
        </authorList>
    </citation>
    <scope>NUCLEOTIDE SEQUENCE [LARGE SCALE GENOMIC DNA]</scope>
</reference>
<evidence type="ECO:0000256" key="1">
    <source>
        <dbReference type="SAM" id="MobiDB-lite"/>
    </source>
</evidence>
<organism evidence="2 3">
    <name type="scientific">Atta cephalotes</name>
    <name type="common">Leafcutter ant</name>
    <dbReference type="NCBI Taxonomy" id="12957"/>
    <lineage>
        <taxon>Eukaryota</taxon>
        <taxon>Metazoa</taxon>
        <taxon>Ecdysozoa</taxon>
        <taxon>Arthropoda</taxon>
        <taxon>Hexapoda</taxon>
        <taxon>Insecta</taxon>
        <taxon>Pterygota</taxon>
        <taxon>Neoptera</taxon>
        <taxon>Endopterygota</taxon>
        <taxon>Hymenoptera</taxon>
        <taxon>Apocrita</taxon>
        <taxon>Aculeata</taxon>
        <taxon>Formicoidea</taxon>
        <taxon>Formicidae</taxon>
        <taxon>Myrmicinae</taxon>
        <taxon>Atta</taxon>
    </lineage>
</organism>
<name>A0A158NRL9_ATTCE</name>
<reference evidence="2" key="2">
    <citation type="submission" date="2016-04" db="UniProtKB">
        <authorList>
            <consortium name="EnsemblMetazoa"/>
        </authorList>
    </citation>
    <scope>IDENTIFICATION</scope>
</reference>